<dbReference type="Gene3D" id="3.40.50.720">
    <property type="entry name" value="NAD(P)-binding Rossmann-like Domain"/>
    <property type="match status" value="1"/>
</dbReference>
<keyword evidence="4" id="KW-1185">Reference proteome</keyword>
<dbReference type="Proteomes" id="UP000324376">
    <property type="component" value="Unassembled WGS sequence"/>
</dbReference>
<dbReference type="Pfam" id="PF13561">
    <property type="entry name" value="adh_short_C2"/>
    <property type="match status" value="1"/>
</dbReference>
<organism evidence="3 4">
    <name type="scientific">Aquimarina intermedia</name>
    <dbReference type="NCBI Taxonomy" id="350814"/>
    <lineage>
        <taxon>Bacteria</taxon>
        <taxon>Pseudomonadati</taxon>
        <taxon>Bacteroidota</taxon>
        <taxon>Flavobacteriia</taxon>
        <taxon>Flavobacteriales</taxon>
        <taxon>Flavobacteriaceae</taxon>
        <taxon>Aquimarina</taxon>
    </lineage>
</organism>
<dbReference type="PANTHER" id="PTHR43477:SF1">
    <property type="entry name" value="DIHYDROANTICAPSIN 7-DEHYDROGENASE"/>
    <property type="match status" value="1"/>
</dbReference>
<evidence type="ECO:0000313" key="3">
    <source>
        <dbReference type="EMBL" id="TYP75215.1"/>
    </source>
</evidence>
<gene>
    <name evidence="3" type="ORF">BD809_103279</name>
</gene>
<reference evidence="3 4" key="1">
    <citation type="submission" date="2019-07" db="EMBL/GenBank/DDBJ databases">
        <title>Genomic Encyclopedia of Archaeal and Bacterial Type Strains, Phase II (KMG-II): from individual species to whole genera.</title>
        <authorList>
            <person name="Goeker M."/>
        </authorList>
    </citation>
    <scope>NUCLEOTIDE SEQUENCE [LARGE SCALE GENOMIC DNA]</scope>
    <source>
        <strain evidence="3 4">DSM 17527</strain>
    </source>
</reference>
<sequence length="198" mass="21570">MKILIIGASGTIGKAIYNHFSKYHEVFGAHRTSKKYSVDIEDKQSIIALFEKLPKLDAVVIAAGTAISRPLDQLTETDYYVGIRSKLMGQVLCMQVAKDYLKDKGSITLTTGILSDHYEPETTALSMVNGALHSLVLTSSQELPRGIRLNVVAPGAIAGAYPKDKLFAGHLPVAINDAIVLYRKAVEQPITGQILKLY</sequence>
<evidence type="ECO:0000256" key="2">
    <source>
        <dbReference type="ARBA" id="ARBA00023002"/>
    </source>
</evidence>
<dbReference type="PANTHER" id="PTHR43477">
    <property type="entry name" value="DIHYDROANTICAPSIN 7-DEHYDROGENASE"/>
    <property type="match status" value="1"/>
</dbReference>
<dbReference type="InterPro" id="IPR036291">
    <property type="entry name" value="NAD(P)-bd_dom_sf"/>
</dbReference>
<accession>A0A5S5C726</accession>
<comment type="caution">
    <text evidence="3">The sequence shown here is derived from an EMBL/GenBank/DDBJ whole genome shotgun (WGS) entry which is preliminary data.</text>
</comment>
<proteinExistence type="inferred from homology"/>
<dbReference type="InterPro" id="IPR051122">
    <property type="entry name" value="SDR_DHRS6-like"/>
</dbReference>
<dbReference type="AlphaFoldDB" id="A0A5S5C726"/>
<dbReference type="EMBL" id="VNHU01000003">
    <property type="protein sequence ID" value="TYP75215.1"/>
    <property type="molecule type" value="Genomic_DNA"/>
</dbReference>
<evidence type="ECO:0000256" key="1">
    <source>
        <dbReference type="ARBA" id="ARBA00006484"/>
    </source>
</evidence>
<dbReference type="NCBIfam" id="NF005754">
    <property type="entry name" value="PRK07578.1"/>
    <property type="match status" value="1"/>
</dbReference>
<dbReference type="RefSeq" id="WP_148782208.1">
    <property type="nucleotide sequence ID" value="NZ_VNHU01000003.1"/>
</dbReference>
<evidence type="ECO:0000313" key="4">
    <source>
        <dbReference type="Proteomes" id="UP000324376"/>
    </source>
</evidence>
<dbReference type="SUPFAM" id="SSF51735">
    <property type="entry name" value="NAD(P)-binding Rossmann-fold domains"/>
    <property type="match status" value="1"/>
</dbReference>
<dbReference type="GO" id="GO:0016491">
    <property type="term" value="F:oxidoreductase activity"/>
    <property type="evidence" value="ECO:0007669"/>
    <property type="project" value="UniProtKB-KW"/>
</dbReference>
<dbReference type="PRINTS" id="PR00081">
    <property type="entry name" value="GDHRDH"/>
</dbReference>
<dbReference type="CDD" id="cd11731">
    <property type="entry name" value="Lin1944_like_SDR_c"/>
    <property type="match status" value="1"/>
</dbReference>
<dbReference type="OrthoDB" id="9787486at2"/>
<comment type="similarity">
    <text evidence="1">Belongs to the short-chain dehydrogenases/reductases (SDR) family.</text>
</comment>
<keyword evidence="2" id="KW-0560">Oxidoreductase</keyword>
<dbReference type="InterPro" id="IPR002347">
    <property type="entry name" value="SDR_fam"/>
</dbReference>
<name>A0A5S5C726_9FLAO</name>
<protein>
    <submittedName>
        <fullName evidence="3">NAD(P)-dependent dehydrogenase (Short-subunit alcohol dehydrogenase family)</fullName>
    </submittedName>
</protein>